<keyword evidence="1" id="KW-0804">Transcription</keyword>
<organism evidence="1">
    <name type="scientific">Siphoviridae sp. ctkhg5</name>
    <dbReference type="NCBI Taxonomy" id="2825643"/>
    <lineage>
        <taxon>Viruses</taxon>
        <taxon>Duplodnaviria</taxon>
        <taxon>Heunggongvirae</taxon>
        <taxon>Uroviricota</taxon>
        <taxon>Caudoviricetes</taxon>
    </lineage>
</organism>
<keyword evidence="1" id="KW-0240">DNA-directed RNA polymerase</keyword>
<accession>A0A8S5UDI9</accession>
<protein>
    <submittedName>
        <fullName evidence="1">DNA-directed RNA polymerase</fullName>
    </submittedName>
</protein>
<dbReference type="GO" id="GO:0000428">
    <property type="term" value="C:DNA-directed RNA polymerase complex"/>
    <property type="evidence" value="ECO:0007669"/>
    <property type="project" value="UniProtKB-KW"/>
</dbReference>
<sequence length="121" mass="13675">MTNRQEVAEKLRQAGERLRGSRCSGAAVFVTVKDIIGISKVINRKAFFDRLADLIDPTCHMSWEYGNGDDDTEEYMEEIAGTHEDTVACHCHECDEVFRYDRGIIPNYCPNCGARVVQDEA</sequence>
<proteinExistence type="predicted"/>
<reference evidence="1" key="1">
    <citation type="journal article" date="2021" name="Proc. Natl. Acad. Sci. U.S.A.">
        <title>A Catalog of Tens of Thousands of Viruses from Human Metagenomes Reveals Hidden Associations with Chronic Diseases.</title>
        <authorList>
            <person name="Tisza M.J."/>
            <person name="Buck C.B."/>
        </authorList>
    </citation>
    <scope>NUCLEOTIDE SEQUENCE</scope>
    <source>
        <strain evidence="1">Ctkhg5</strain>
    </source>
</reference>
<name>A0A8S5UDI9_9CAUD</name>
<evidence type="ECO:0000313" key="1">
    <source>
        <dbReference type="EMBL" id="DAF92491.1"/>
    </source>
</evidence>
<dbReference type="EMBL" id="BK016067">
    <property type="protein sequence ID" value="DAF92491.1"/>
    <property type="molecule type" value="Genomic_DNA"/>
</dbReference>